<feature type="transmembrane region" description="Helical" evidence="6">
    <location>
        <begin position="269"/>
        <end position="286"/>
    </location>
</feature>
<dbReference type="AlphaFoldDB" id="T0IPC0"/>
<comment type="subcellular location">
    <subcellularLocation>
        <location evidence="1">Membrane</location>
        <topology evidence="1">Multi-pass membrane protein</topology>
    </subcellularLocation>
</comment>
<dbReference type="OrthoDB" id="7818056at2"/>
<evidence type="ECO:0000259" key="7">
    <source>
        <dbReference type="Pfam" id="PF00892"/>
    </source>
</evidence>
<evidence type="ECO:0000256" key="4">
    <source>
        <dbReference type="ARBA" id="ARBA00022989"/>
    </source>
</evidence>
<feature type="transmembrane region" description="Helical" evidence="6">
    <location>
        <begin position="73"/>
        <end position="93"/>
    </location>
</feature>
<feature type="transmembrane region" description="Helical" evidence="6">
    <location>
        <begin position="9"/>
        <end position="30"/>
    </location>
</feature>
<name>T0IPC0_9SPHN</name>
<keyword evidence="4 6" id="KW-1133">Transmembrane helix</keyword>
<sequence>MDASPPHNVAAPFVVCCLGVALFSVMDATMKGLGLAIGLYNALFWRALAGTVLGLILMLATRQRWPGAAVLRIHLLRGVVVAFMAALFFWAILRLPLAEAIALSFIAPLIALYLAAWLLRERVGRRAIGASLLGLTGVAVILSGRLQGRYEPDALLGALAVLASAVLFAWNLIIQRKQAQLASPIEVAFFQHLVMLGVFALAAPFWLAMPPLDAAPLVLLAATLAFTSLAVLAWAYARAEAQRLIPIEYSAFIWAAIIGWLIFGEPLTLATLAGALLIVAGCLIAARSKRAAIAHVEAGTA</sequence>
<dbReference type="Proteomes" id="UP000015531">
    <property type="component" value="Unassembled WGS sequence"/>
</dbReference>
<dbReference type="GO" id="GO:0016020">
    <property type="term" value="C:membrane"/>
    <property type="evidence" value="ECO:0007669"/>
    <property type="project" value="UniProtKB-SubCell"/>
</dbReference>
<reference evidence="8 9" key="1">
    <citation type="journal article" date="2013" name="Genome Announc.">
        <title>Draft Genome Sequence of Sphingobium lactosutens Strain DS20T, Isolated from a Hexachlorocyclohexane Dumpsite.</title>
        <authorList>
            <person name="Kumar R."/>
            <person name="Dwivedi V."/>
            <person name="Negi V."/>
            <person name="Khurana J.P."/>
            <person name="Lal R."/>
        </authorList>
    </citation>
    <scope>NUCLEOTIDE SEQUENCE [LARGE SCALE GENOMIC DNA]</scope>
    <source>
        <strain evidence="8 9">DS20</strain>
    </source>
</reference>
<evidence type="ECO:0000256" key="5">
    <source>
        <dbReference type="ARBA" id="ARBA00023136"/>
    </source>
</evidence>
<feature type="transmembrane region" description="Helical" evidence="6">
    <location>
        <begin position="127"/>
        <end position="148"/>
    </location>
</feature>
<proteinExistence type="inferred from homology"/>
<feature type="transmembrane region" description="Helical" evidence="6">
    <location>
        <begin position="214"/>
        <end position="237"/>
    </location>
</feature>
<evidence type="ECO:0000256" key="2">
    <source>
        <dbReference type="ARBA" id="ARBA00009853"/>
    </source>
</evidence>
<keyword evidence="5 6" id="KW-0472">Membrane</keyword>
<dbReference type="EMBL" id="ATDP01000094">
    <property type="protein sequence ID" value="EQB13680.1"/>
    <property type="molecule type" value="Genomic_DNA"/>
</dbReference>
<dbReference type="InterPro" id="IPR037185">
    <property type="entry name" value="EmrE-like"/>
</dbReference>
<dbReference type="PANTHER" id="PTHR22911:SF6">
    <property type="entry name" value="SOLUTE CARRIER FAMILY 35 MEMBER G1"/>
    <property type="match status" value="1"/>
</dbReference>
<feature type="domain" description="EamA" evidence="7">
    <location>
        <begin position="156"/>
        <end position="285"/>
    </location>
</feature>
<dbReference type="InterPro" id="IPR000620">
    <property type="entry name" value="EamA_dom"/>
</dbReference>
<dbReference type="PATRIC" id="fig|1331060.3.peg.2957"/>
<dbReference type="SUPFAM" id="SSF103481">
    <property type="entry name" value="Multidrug resistance efflux transporter EmrE"/>
    <property type="match status" value="2"/>
</dbReference>
<feature type="transmembrane region" description="Helical" evidence="6">
    <location>
        <begin position="244"/>
        <end position="263"/>
    </location>
</feature>
<feature type="transmembrane region" description="Helical" evidence="6">
    <location>
        <begin position="185"/>
        <end position="208"/>
    </location>
</feature>
<evidence type="ECO:0000256" key="1">
    <source>
        <dbReference type="ARBA" id="ARBA00004141"/>
    </source>
</evidence>
<evidence type="ECO:0000313" key="8">
    <source>
        <dbReference type="EMBL" id="EQB13680.1"/>
    </source>
</evidence>
<keyword evidence="9" id="KW-1185">Reference proteome</keyword>
<protein>
    <submittedName>
        <fullName evidence="8">Permease</fullName>
    </submittedName>
</protein>
<feature type="domain" description="EamA" evidence="7">
    <location>
        <begin position="15"/>
        <end position="142"/>
    </location>
</feature>
<evidence type="ECO:0000256" key="6">
    <source>
        <dbReference type="SAM" id="Phobius"/>
    </source>
</evidence>
<keyword evidence="3 6" id="KW-0812">Transmembrane</keyword>
<dbReference type="RefSeq" id="WP_021226707.1">
    <property type="nucleotide sequence ID" value="NZ_ATDP01000094.1"/>
</dbReference>
<dbReference type="Pfam" id="PF00892">
    <property type="entry name" value="EamA"/>
    <property type="match status" value="2"/>
</dbReference>
<comment type="similarity">
    <text evidence="2">Belongs to the drug/metabolite transporter (DMT) superfamily. 10 TMS drug/metabolite exporter (DME) (TC 2.A.7.3) family.</text>
</comment>
<evidence type="ECO:0000313" key="9">
    <source>
        <dbReference type="Proteomes" id="UP000015531"/>
    </source>
</evidence>
<organism evidence="8 9">
    <name type="scientific">Sphingobium lactosutens DS20</name>
    <dbReference type="NCBI Taxonomy" id="1331060"/>
    <lineage>
        <taxon>Bacteria</taxon>
        <taxon>Pseudomonadati</taxon>
        <taxon>Pseudomonadota</taxon>
        <taxon>Alphaproteobacteria</taxon>
        <taxon>Sphingomonadales</taxon>
        <taxon>Sphingomonadaceae</taxon>
        <taxon>Sphingobium</taxon>
    </lineage>
</organism>
<feature type="transmembrane region" description="Helical" evidence="6">
    <location>
        <begin position="42"/>
        <end position="61"/>
    </location>
</feature>
<evidence type="ECO:0000256" key="3">
    <source>
        <dbReference type="ARBA" id="ARBA00022692"/>
    </source>
</evidence>
<comment type="caution">
    <text evidence="8">The sequence shown here is derived from an EMBL/GenBank/DDBJ whole genome shotgun (WGS) entry which is preliminary data.</text>
</comment>
<dbReference type="Gene3D" id="1.10.3730.20">
    <property type="match status" value="1"/>
</dbReference>
<gene>
    <name evidence="8" type="ORF">RLDS_15415</name>
</gene>
<feature type="transmembrane region" description="Helical" evidence="6">
    <location>
        <begin position="99"/>
        <end position="120"/>
    </location>
</feature>
<feature type="transmembrane region" description="Helical" evidence="6">
    <location>
        <begin position="154"/>
        <end position="173"/>
    </location>
</feature>
<dbReference type="PANTHER" id="PTHR22911">
    <property type="entry name" value="ACYL-MALONYL CONDENSING ENZYME-RELATED"/>
    <property type="match status" value="1"/>
</dbReference>
<accession>T0IPC0</accession>
<dbReference type="eggNOG" id="COG0697">
    <property type="taxonomic scope" value="Bacteria"/>
</dbReference>